<dbReference type="AlphaFoldDB" id="A0AAE1JX97"/>
<dbReference type="EMBL" id="JAWXYG010000011">
    <property type="protein sequence ID" value="KAK4259205.1"/>
    <property type="molecule type" value="Genomic_DNA"/>
</dbReference>
<dbReference type="Gene3D" id="2.130.10.10">
    <property type="entry name" value="YVTN repeat-like/Quinoprotein amine dehydrogenase"/>
    <property type="match status" value="1"/>
</dbReference>
<dbReference type="PANTHER" id="PTHR19877:SF13">
    <property type="entry name" value="SERINE-THREONINE KINASE RECEPTOR-ASSOCIATED PROTEIN"/>
    <property type="match status" value="1"/>
</dbReference>
<proteinExistence type="predicted"/>
<gene>
    <name evidence="5" type="ORF">QN277_005561</name>
</gene>
<evidence type="ECO:0000256" key="3">
    <source>
        <dbReference type="ARBA" id="ARBA00022737"/>
    </source>
</evidence>
<accession>A0AAE1JX97</accession>
<dbReference type="GO" id="GO:0000387">
    <property type="term" value="P:spliceosomal snRNP assembly"/>
    <property type="evidence" value="ECO:0007669"/>
    <property type="project" value="TreeGrafter"/>
</dbReference>
<dbReference type="Proteomes" id="UP001293593">
    <property type="component" value="Unassembled WGS sequence"/>
</dbReference>
<dbReference type="SUPFAM" id="SSF50978">
    <property type="entry name" value="WD40 repeat-like"/>
    <property type="match status" value="1"/>
</dbReference>
<comment type="caution">
    <text evidence="5">The sequence shown here is derived from an EMBL/GenBank/DDBJ whole genome shotgun (WGS) entry which is preliminary data.</text>
</comment>
<dbReference type="InterPro" id="IPR015943">
    <property type="entry name" value="WD40/YVTN_repeat-like_dom_sf"/>
</dbReference>
<organism evidence="5 6">
    <name type="scientific">Acacia crassicarpa</name>
    <name type="common">northern wattle</name>
    <dbReference type="NCBI Taxonomy" id="499986"/>
    <lineage>
        <taxon>Eukaryota</taxon>
        <taxon>Viridiplantae</taxon>
        <taxon>Streptophyta</taxon>
        <taxon>Embryophyta</taxon>
        <taxon>Tracheophyta</taxon>
        <taxon>Spermatophyta</taxon>
        <taxon>Magnoliopsida</taxon>
        <taxon>eudicotyledons</taxon>
        <taxon>Gunneridae</taxon>
        <taxon>Pentapetalae</taxon>
        <taxon>rosids</taxon>
        <taxon>fabids</taxon>
        <taxon>Fabales</taxon>
        <taxon>Fabaceae</taxon>
        <taxon>Caesalpinioideae</taxon>
        <taxon>mimosoid clade</taxon>
        <taxon>Acacieae</taxon>
        <taxon>Acacia</taxon>
    </lineage>
</organism>
<keyword evidence="1" id="KW-0853">WD repeat</keyword>
<reference evidence="5" key="1">
    <citation type="submission" date="2023-10" db="EMBL/GenBank/DDBJ databases">
        <title>Chromosome-level genome of the transformable northern wattle, Acacia crassicarpa.</title>
        <authorList>
            <person name="Massaro I."/>
            <person name="Sinha N.R."/>
            <person name="Poethig S."/>
            <person name="Leichty A.R."/>
        </authorList>
    </citation>
    <scope>NUCLEOTIDE SEQUENCE</scope>
    <source>
        <strain evidence="5">Acra3RX</strain>
        <tissue evidence="5">Leaf</tissue>
    </source>
</reference>
<keyword evidence="2" id="KW-0507">mRNA processing</keyword>
<evidence type="ECO:0000256" key="1">
    <source>
        <dbReference type="ARBA" id="ARBA00022574"/>
    </source>
</evidence>
<keyword evidence="4" id="KW-0508">mRNA splicing</keyword>
<keyword evidence="3" id="KW-0677">Repeat</keyword>
<protein>
    <submittedName>
        <fullName evidence="5">Uncharacterized protein</fullName>
    </submittedName>
</protein>
<evidence type="ECO:0000313" key="5">
    <source>
        <dbReference type="EMBL" id="KAK4259205.1"/>
    </source>
</evidence>
<name>A0AAE1JX97_9FABA</name>
<evidence type="ECO:0000256" key="2">
    <source>
        <dbReference type="ARBA" id="ARBA00022664"/>
    </source>
</evidence>
<dbReference type="PANTHER" id="PTHR19877">
    <property type="entry name" value="EUKARYOTIC TRANSLATION INITIATION FACTOR 3 SUBUNIT I"/>
    <property type="match status" value="1"/>
</dbReference>
<sequence length="89" mass="10233">MERQEIGLEHLKGTKVQYIWSCGLDTNALRAATASADFSSKVWDASTGVELHWFEHKHIVRACAFSEIGHFTEFTQTRREEHVQQASER</sequence>
<evidence type="ECO:0000313" key="6">
    <source>
        <dbReference type="Proteomes" id="UP001293593"/>
    </source>
</evidence>
<dbReference type="GO" id="GO:0003723">
    <property type="term" value="F:RNA binding"/>
    <property type="evidence" value="ECO:0007669"/>
    <property type="project" value="TreeGrafter"/>
</dbReference>
<dbReference type="GO" id="GO:0032797">
    <property type="term" value="C:SMN complex"/>
    <property type="evidence" value="ECO:0007669"/>
    <property type="project" value="TreeGrafter"/>
</dbReference>
<dbReference type="InterPro" id="IPR036322">
    <property type="entry name" value="WD40_repeat_dom_sf"/>
</dbReference>
<evidence type="ECO:0000256" key="4">
    <source>
        <dbReference type="ARBA" id="ARBA00023187"/>
    </source>
</evidence>
<keyword evidence="6" id="KW-1185">Reference proteome</keyword>